<dbReference type="AlphaFoldDB" id="E1QJF0"/>
<feature type="domain" description="SAF" evidence="5">
    <location>
        <begin position="196"/>
        <end position="258"/>
    </location>
</feature>
<keyword evidence="7" id="KW-1185">Reference proteome</keyword>
<dbReference type="STRING" id="644282.Deba_2331"/>
<evidence type="ECO:0000256" key="3">
    <source>
        <dbReference type="ARBA" id="ARBA00022764"/>
    </source>
</evidence>
<keyword evidence="6" id="KW-0969">Cilium</keyword>
<protein>
    <submittedName>
        <fullName evidence="6">Flagella basal body P-ring formation protein FlgA</fullName>
    </submittedName>
</protein>
<dbReference type="Pfam" id="PF13144">
    <property type="entry name" value="ChapFlgA"/>
    <property type="match status" value="1"/>
</dbReference>
<keyword evidence="3" id="KW-0574">Periplasm</keyword>
<dbReference type="CDD" id="cd11614">
    <property type="entry name" value="SAF_CpaB_FlgA_like"/>
    <property type="match status" value="1"/>
</dbReference>
<gene>
    <name evidence="6" type="ordered locus">Deba_2331</name>
</gene>
<dbReference type="HOGENOM" id="CLU_865264_0_0_7"/>
<dbReference type="InterPro" id="IPR017585">
    <property type="entry name" value="SAF_FlgA"/>
</dbReference>
<feature type="signal peptide" evidence="4">
    <location>
        <begin position="1"/>
        <end position="23"/>
    </location>
</feature>
<evidence type="ECO:0000259" key="5">
    <source>
        <dbReference type="SMART" id="SM00858"/>
    </source>
</evidence>
<reference evidence="6 7" key="1">
    <citation type="journal article" date="2010" name="Stand. Genomic Sci.">
        <title>Complete genome sequence of Desulfarculus baarsii type strain (2st14).</title>
        <authorList>
            <person name="Sun H."/>
            <person name="Spring S."/>
            <person name="Lapidus A."/>
            <person name="Davenport K."/>
            <person name="Del Rio T.G."/>
            <person name="Tice H."/>
            <person name="Nolan M."/>
            <person name="Copeland A."/>
            <person name="Cheng J.F."/>
            <person name="Lucas S."/>
            <person name="Tapia R."/>
            <person name="Goodwin L."/>
            <person name="Pitluck S."/>
            <person name="Ivanova N."/>
            <person name="Pagani I."/>
            <person name="Mavromatis K."/>
            <person name="Ovchinnikova G."/>
            <person name="Pati A."/>
            <person name="Chen A."/>
            <person name="Palaniappan K."/>
            <person name="Hauser L."/>
            <person name="Chang Y.J."/>
            <person name="Jeffries C.D."/>
            <person name="Detter J.C."/>
            <person name="Han C."/>
            <person name="Rohde M."/>
            <person name="Brambilla E."/>
            <person name="Goker M."/>
            <person name="Woyke T."/>
            <person name="Bristow J."/>
            <person name="Eisen J.A."/>
            <person name="Markowitz V."/>
            <person name="Hugenholtz P."/>
            <person name="Kyrpides N.C."/>
            <person name="Klenk H.P."/>
            <person name="Land M."/>
        </authorList>
    </citation>
    <scope>NUCLEOTIDE SEQUENCE [LARGE SCALE GENOMIC DNA]</scope>
    <source>
        <strain evidence="7">ATCC 33931 / DSM 2075 / LMG 7858 / VKM B-1802 / 2st14</strain>
    </source>
</reference>
<dbReference type="KEGG" id="dbr:Deba_2331"/>
<comment type="subcellular location">
    <subcellularLocation>
        <location evidence="1">Periplasm</location>
    </subcellularLocation>
</comment>
<evidence type="ECO:0000256" key="2">
    <source>
        <dbReference type="ARBA" id="ARBA00022729"/>
    </source>
</evidence>
<evidence type="ECO:0000256" key="1">
    <source>
        <dbReference type="ARBA" id="ARBA00004418"/>
    </source>
</evidence>
<dbReference type="Gene3D" id="3.90.1210.10">
    <property type="entry name" value="Antifreeze-like/N-acetylneuraminic acid synthase C-terminal domain"/>
    <property type="match status" value="1"/>
</dbReference>
<dbReference type="InterPro" id="IPR013974">
    <property type="entry name" value="SAF"/>
</dbReference>
<keyword evidence="6" id="KW-0966">Cell projection</keyword>
<dbReference type="EMBL" id="CP002085">
    <property type="protein sequence ID" value="ADK85693.1"/>
    <property type="molecule type" value="Genomic_DNA"/>
</dbReference>
<dbReference type="RefSeq" id="WP_013259132.1">
    <property type="nucleotide sequence ID" value="NC_014365.1"/>
</dbReference>
<dbReference type="NCBIfam" id="TIGR03170">
    <property type="entry name" value="flgA_cterm"/>
    <property type="match status" value="1"/>
</dbReference>
<organism evidence="6 7">
    <name type="scientific">Desulfarculus baarsii (strain ATCC 33931 / DSM 2075 / LMG 7858 / VKM B-1802 / 2st14)</name>
    <dbReference type="NCBI Taxonomy" id="644282"/>
    <lineage>
        <taxon>Bacteria</taxon>
        <taxon>Pseudomonadati</taxon>
        <taxon>Thermodesulfobacteriota</taxon>
        <taxon>Desulfarculia</taxon>
        <taxon>Desulfarculales</taxon>
        <taxon>Desulfarculaceae</taxon>
        <taxon>Desulfarculus</taxon>
    </lineage>
</organism>
<dbReference type="GO" id="GO:0042597">
    <property type="term" value="C:periplasmic space"/>
    <property type="evidence" value="ECO:0007669"/>
    <property type="project" value="UniProtKB-SubCell"/>
</dbReference>
<dbReference type="Gene3D" id="2.30.30.760">
    <property type="match status" value="1"/>
</dbReference>
<dbReference type="GO" id="GO:0044780">
    <property type="term" value="P:bacterial-type flagellum assembly"/>
    <property type="evidence" value="ECO:0007669"/>
    <property type="project" value="InterPro"/>
</dbReference>
<dbReference type="Proteomes" id="UP000009047">
    <property type="component" value="Chromosome"/>
</dbReference>
<accession>E1QJF0</accession>
<evidence type="ECO:0000256" key="4">
    <source>
        <dbReference type="SAM" id="SignalP"/>
    </source>
</evidence>
<sequence length="321" mass="34038">MRALGMAIVVMVLAALWATQAPAAPQAICFGARAEVAGQRITLLDLVENAQTLEEELRHKLAGVFVASSPALSQSRVVSGAVLRSLLAQADLPAGVTTLLPTKVEIWRASQTVSAQQIAEAFRRAAIERLGGKGGEVDVHSVSAGAEIIAPAGQLELTVRFIGGQLIGRTPAIVEVVVDGQKVKQARIVGDIDVYAPVAVASRSLARRQIIGPDDVELARINLAEAPRDVVTEPDQVIGMRTRGAVGMGQPLDMRWVEPAPLIQRGEIVNILAKAPGMRISTKGRAEETGFRGKVIRLTNLATKRTVNGRVNAPGEVIVDF</sequence>
<feature type="chain" id="PRO_5003150436" evidence="4">
    <location>
        <begin position="24"/>
        <end position="321"/>
    </location>
</feature>
<dbReference type="eggNOG" id="COG1261">
    <property type="taxonomic scope" value="Bacteria"/>
</dbReference>
<dbReference type="InterPro" id="IPR039246">
    <property type="entry name" value="Flagellar_FlgA"/>
</dbReference>
<dbReference type="PANTHER" id="PTHR36307">
    <property type="entry name" value="FLAGELLA BASAL BODY P-RING FORMATION PROTEIN FLGA"/>
    <property type="match status" value="1"/>
</dbReference>
<name>E1QJF0_DESB2</name>
<keyword evidence="2 4" id="KW-0732">Signal</keyword>
<evidence type="ECO:0000313" key="7">
    <source>
        <dbReference type="Proteomes" id="UP000009047"/>
    </source>
</evidence>
<dbReference type="OrthoDB" id="5513197at2"/>
<evidence type="ECO:0000313" key="6">
    <source>
        <dbReference type="EMBL" id="ADK85693.1"/>
    </source>
</evidence>
<dbReference type="SMART" id="SM00858">
    <property type="entry name" value="SAF"/>
    <property type="match status" value="1"/>
</dbReference>
<proteinExistence type="predicted"/>
<keyword evidence="6" id="KW-0282">Flagellum</keyword>
<dbReference type="PANTHER" id="PTHR36307:SF1">
    <property type="entry name" value="FLAGELLA BASAL BODY P-RING FORMATION PROTEIN FLGA"/>
    <property type="match status" value="1"/>
</dbReference>